<dbReference type="GO" id="GO:0005886">
    <property type="term" value="C:plasma membrane"/>
    <property type="evidence" value="ECO:0007669"/>
    <property type="project" value="UniProtKB-SubCell"/>
</dbReference>
<protein>
    <submittedName>
        <fullName evidence="9">Rod shape-determining protein MreD</fullName>
    </submittedName>
</protein>
<comment type="similarity">
    <text evidence="2">Belongs to the MreD family.</text>
</comment>
<accession>A0A0R1UDG9</accession>
<keyword evidence="6 8" id="KW-1133">Transmembrane helix</keyword>
<dbReference type="EMBL" id="AZFM01000002">
    <property type="protein sequence ID" value="KRL91358.1"/>
    <property type="molecule type" value="Genomic_DNA"/>
</dbReference>
<sequence length="171" mass="19415">MAIALYVALVLDGSLALYLHQFMNYQEYGASNWLLPIGIMLIGLFDDTNSKEIWLALGAGVVADISTLGIIGIYTVFFPLSIWVCQKIARFLPEIFWARLIVVLIGLTILDVYSWGILNLVGIINISSRVMLISLLFNLGWSIVFFILTYWIWGNLAQRYPFLVDLDAYRQ</sequence>
<evidence type="ECO:0000256" key="8">
    <source>
        <dbReference type="SAM" id="Phobius"/>
    </source>
</evidence>
<keyword evidence="3" id="KW-1003">Cell membrane</keyword>
<dbReference type="Proteomes" id="UP000051036">
    <property type="component" value="Unassembled WGS sequence"/>
</dbReference>
<feature type="transmembrane region" description="Helical" evidence="8">
    <location>
        <begin position="96"/>
        <end position="118"/>
    </location>
</feature>
<keyword evidence="4 8" id="KW-0812">Transmembrane</keyword>
<comment type="subcellular location">
    <subcellularLocation>
        <location evidence="1">Cell membrane</location>
        <topology evidence="1">Multi-pass membrane protein</topology>
    </subcellularLocation>
</comment>
<evidence type="ECO:0000313" key="10">
    <source>
        <dbReference type="Proteomes" id="UP000051036"/>
    </source>
</evidence>
<reference evidence="9 10" key="1">
    <citation type="journal article" date="2015" name="Genome Announc.">
        <title>Expanding the biotechnology potential of lactobacilli through comparative genomics of 213 strains and associated genera.</title>
        <authorList>
            <person name="Sun Z."/>
            <person name="Harris H.M."/>
            <person name="McCann A."/>
            <person name="Guo C."/>
            <person name="Argimon S."/>
            <person name="Zhang W."/>
            <person name="Yang X."/>
            <person name="Jeffery I.B."/>
            <person name="Cooney J.C."/>
            <person name="Kagawa T.F."/>
            <person name="Liu W."/>
            <person name="Song Y."/>
            <person name="Salvetti E."/>
            <person name="Wrobel A."/>
            <person name="Rasinkangas P."/>
            <person name="Parkhill J."/>
            <person name="Rea M.C."/>
            <person name="O'Sullivan O."/>
            <person name="Ritari J."/>
            <person name="Douillard F.P."/>
            <person name="Paul Ross R."/>
            <person name="Yang R."/>
            <person name="Briner A.E."/>
            <person name="Felis G.E."/>
            <person name="de Vos W.M."/>
            <person name="Barrangou R."/>
            <person name="Klaenhammer T.R."/>
            <person name="Caufield P.W."/>
            <person name="Cui Y."/>
            <person name="Zhang H."/>
            <person name="O'Toole P.W."/>
        </authorList>
    </citation>
    <scope>NUCLEOTIDE SEQUENCE [LARGE SCALE GENOMIC DNA]</scope>
    <source>
        <strain evidence="9 10">DSM 16043</strain>
    </source>
</reference>
<keyword evidence="10" id="KW-1185">Reference proteome</keyword>
<dbReference type="GO" id="GO:0008360">
    <property type="term" value="P:regulation of cell shape"/>
    <property type="evidence" value="ECO:0007669"/>
    <property type="project" value="UniProtKB-KW"/>
</dbReference>
<keyword evidence="7 8" id="KW-0472">Membrane</keyword>
<feature type="transmembrane region" description="Helical" evidence="8">
    <location>
        <begin position="26"/>
        <end position="45"/>
    </location>
</feature>
<comment type="caution">
    <text evidence="9">The sequence shown here is derived from an EMBL/GenBank/DDBJ whole genome shotgun (WGS) entry which is preliminary data.</text>
</comment>
<dbReference type="InterPro" id="IPR007227">
    <property type="entry name" value="Cell_shape_determining_MreD"/>
</dbReference>
<evidence type="ECO:0000256" key="6">
    <source>
        <dbReference type="ARBA" id="ARBA00022989"/>
    </source>
</evidence>
<keyword evidence="5" id="KW-0133">Cell shape</keyword>
<feature type="transmembrane region" description="Helical" evidence="8">
    <location>
        <begin position="57"/>
        <end position="84"/>
    </location>
</feature>
<evidence type="ECO:0000256" key="5">
    <source>
        <dbReference type="ARBA" id="ARBA00022960"/>
    </source>
</evidence>
<evidence type="ECO:0000256" key="2">
    <source>
        <dbReference type="ARBA" id="ARBA00007776"/>
    </source>
</evidence>
<evidence type="ECO:0000256" key="3">
    <source>
        <dbReference type="ARBA" id="ARBA00022475"/>
    </source>
</evidence>
<evidence type="ECO:0000313" key="9">
    <source>
        <dbReference type="EMBL" id="KRL91358.1"/>
    </source>
</evidence>
<dbReference type="AlphaFoldDB" id="A0A0R1UDG9"/>
<dbReference type="STRING" id="1423763.FC46_GL000658"/>
<organism evidence="9 10">
    <name type="scientific">Lactobacillus kalixensis DSM 16043</name>
    <dbReference type="NCBI Taxonomy" id="1423763"/>
    <lineage>
        <taxon>Bacteria</taxon>
        <taxon>Bacillati</taxon>
        <taxon>Bacillota</taxon>
        <taxon>Bacilli</taxon>
        <taxon>Lactobacillales</taxon>
        <taxon>Lactobacillaceae</taxon>
        <taxon>Lactobacillus</taxon>
    </lineage>
</organism>
<dbReference type="PATRIC" id="fig|1423763.3.peg.662"/>
<evidence type="ECO:0000256" key="7">
    <source>
        <dbReference type="ARBA" id="ARBA00023136"/>
    </source>
</evidence>
<dbReference type="NCBIfam" id="TIGR03426">
    <property type="entry name" value="shape_MreD"/>
    <property type="match status" value="1"/>
</dbReference>
<name>A0A0R1UDG9_9LACO</name>
<gene>
    <name evidence="9" type="ORF">FC46_GL000658</name>
</gene>
<proteinExistence type="inferred from homology"/>
<evidence type="ECO:0000256" key="1">
    <source>
        <dbReference type="ARBA" id="ARBA00004651"/>
    </source>
</evidence>
<evidence type="ECO:0000256" key="4">
    <source>
        <dbReference type="ARBA" id="ARBA00022692"/>
    </source>
</evidence>
<feature type="transmembrane region" description="Helical" evidence="8">
    <location>
        <begin position="130"/>
        <end position="153"/>
    </location>
</feature>